<gene>
    <name evidence="1" type="ORF">NOCA150079</name>
</gene>
<name>A0A2P2CIH6_9ZZZZ</name>
<sequence>MTTDLVPVTGRGGDLTTGGCGCDDHHLGHDALHALERNLFFPRKLMEVRHWQAEQSYHRHARELVTRLGLGSGVLCGLEVRLTSSGSVVVSPGVGVDGHGRIVVVPRSVEVDPTRPTDACGRPAGDPLDEGVTTIALCYHECGTDPVCMPPEGCDDEPRVVPSMVREAYAVSVTVGAGRRVGLPDGLCEQVFGCDECEAASGEDPGSEAEFPHDAEGRRVVLDRLAPRRCACGEPCIPLATVSLGEGRALDTGVRTVIRSNRELLDLVLCLADRVDECCSRLPTAVPPRVTALWPWPDEEGAGLDALLETGRLEIAADRDLAEQGLDDPDPWLGVWLLDRRRVSRLRLRRAAGALTHVAVPPGGDGAAYDVDVREAKPTSRSLVLVMVRSTAPGPVRAAAPDQLALDPDLEGTRLTEEDRAALWAMAPASHDTGLGAVVAAAANPPPLPSLPSGDGTAGGELHVALLRPSKVAPPPRLLAVWPEGAAELGEGREDRDTIEWKTFLEEPQLQLTVSRALATAATDRPREWLRAWHGTEDGPFLHGIEELELMPGTATNLPGGEVRYAFPIQPPRWFGRDTIVVQLRSTPPVVTESPIGRDDPTVLLDADVAGTALGSQDLFRLWSGDPFNGLPALPLAATGGQQLHDGTEGGLAHWAFTVTRP</sequence>
<dbReference type="AlphaFoldDB" id="A0A2P2CIH6"/>
<evidence type="ECO:0000313" key="1">
    <source>
        <dbReference type="EMBL" id="CUR61779.1"/>
    </source>
</evidence>
<proteinExistence type="predicted"/>
<dbReference type="EMBL" id="CZKB01000025">
    <property type="protein sequence ID" value="CUR61779.1"/>
    <property type="molecule type" value="Genomic_DNA"/>
</dbReference>
<organism evidence="1">
    <name type="scientific">metagenome</name>
    <dbReference type="NCBI Taxonomy" id="256318"/>
    <lineage>
        <taxon>unclassified sequences</taxon>
        <taxon>metagenomes</taxon>
    </lineage>
</organism>
<protein>
    <submittedName>
        <fullName evidence="1">Uncharacterized protein</fullName>
    </submittedName>
</protein>
<reference evidence="1" key="1">
    <citation type="submission" date="2015-08" db="EMBL/GenBank/DDBJ databases">
        <authorList>
            <person name="Babu N.S."/>
            <person name="Beckwith C.J."/>
            <person name="Beseler K.G."/>
            <person name="Brison A."/>
            <person name="Carone J.V."/>
            <person name="Caskin T.P."/>
            <person name="Diamond M."/>
            <person name="Durham M.E."/>
            <person name="Foxe J.M."/>
            <person name="Go M."/>
            <person name="Henderson B.A."/>
            <person name="Jones I.B."/>
            <person name="McGettigan J.A."/>
            <person name="Micheletti S.J."/>
            <person name="Nasrallah M.E."/>
            <person name="Ortiz D."/>
            <person name="Piller C.R."/>
            <person name="Privatt S.R."/>
            <person name="Schneider S.L."/>
            <person name="Sharp S."/>
            <person name="Smith T.C."/>
            <person name="Stanton J.D."/>
            <person name="Ullery H.E."/>
            <person name="Wilson R.J."/>
            <person name="Serrano M.G."/>
            <person name="Buck G."/>
            <person name="Lee V."/>
            <person name="Wang Y."/>
            <person name="Carvalho R."/>
            <person name="Voegtly L."/>
            <person name="Shi R."/>
            <person name="Duckworth R."/>
            <person name="Johnson A."/>
            <person name="Loviza R."/>
            <person name="Walstead R."/>
            <person name="Shah Z."/>
            <person name="Kiflezghi M."/>
            <person name="Wade K."/>
            <person name="Ball S.L."/>
            <person name="Bradley K.W."/>
            <person name="Asai D.J."/>
            <person name="Bowman C.A."/>
            <person name="Russell D.A."/>
            <person name="Pope W.H."/>
            <person name="Jacobs-Sera D."/>
            <person name="Hendrix R.W."/>
            <person name="Hatfull G.F."/>
        </authorList>
    </citation>
    <scope>NUCLEOTIDE SEQUENCE</scope>
</reference>
<accession>A0A2P2CIH6</accession>